<protein>
    <submittedName>
        <fullName evidence="3">Tat pathway signal sequence domain protein</fullName>
    </submittedName>
</protein>
<feature type="signal peptide" evidence="2">
    <location>
        <begin position="1"/>
        <end position="27"/>
    </location>
</feature>
<evidence type="ECO:0000256" key="1">
    <source>
        <dbReference type="ARBA" id="ARBA00006987"/>
    </source>
</evidence>
<dbReference type="PANTHER" id="PTHR42928">
    <property type="entry name" value="TRICARBOXYLATE-BINDING PROTEIN"/>
    <property type="match status" value="1"/>
</dbReference>
<dbReference type="InterPro" id="IPR042100">
    <property type="entry name" value="Bug_dom1"/>
</dbReference>
<dbReference type="OrthoDB" id="7250553at2"/>
<organism evidence="3 4">
    <name type="scientific">Pseudoroseomonas cervicalis ATCC 49957</name>
    <dbReference type="NCBI Taxonomy" id="525371"/>
    <lineage>
        <taxon>Bacteria</taxon>
        <taxon>Pseudomonadati</taxon>
        <taxon>Pseudomonadota</taxon>
        <taxon>Alphaproteobacteria</taxon>
        <taxon>Acetobacterales</taxon>
        <taxon>Roseomonadaceae</taxon>
        <taxon>Roseomonas</taxon>
    </lineage>
</organism>
<dbReference type="Proteomes" id="UP000005324">
    <property type="component" value="Unassembled WGS sequence"/>
</dbReference>
<dbReference type="SUPFAM" id="SSF53850">
    <property type="entry name" value="Periplasmic binding protein-like II"/>
    <property type="match status" value="1"/>
</dbReference>
<dbReference type="AlphaFoldDB" id="D5RIH0"/>
<reference evidence="3 4" key="1">
    <citation type="submission" date="2010-04" db="EMBL/GenBank/DDBJ databases">
        <authorList>
            <person name="Qin X."/>
            <person name="Bachman B."/>
            <person name="Battles P."/>
            <person name="Bell A."/>
            <person name="Bess C."/>
            <person name="Bickham C."/>
            <person name="Chaboub L."/>
            <person name="Chen D."/>
            <person name="Coyle M."/>
            <person name="Deiros D.R."/>
            <person name="Dinh H."/>
            <person name="Forbes L."/>
            <person name="Fowler G."/>
            <person name="Francisco L."/>
            <person name="Fu Q."/>
            <person name="Gubbala S."/>
            <person name="Hale W."/>
            <person name="Han Y."/>
            <person name="Hemphill L."/>
            <person name="Highlander S.K."/>
            <person name="Hirani K."/>
            <person name="Hogues M."/>
            <person name="Jackson L."/>
            <person name="Jakkamsetti A."/>
            <person name="Javaid M."/>
            <person name="Jiang H."/>
            <person name="Korchina V."/>
            <person name="Kovar C."/>
            <person name="Lara F."/>
            <person name="Lee S."/>
            <person name="Mata R."/>
            <person name="Mathew T."/>
            <person name="Moen C."/>
            <person name="Morales K."/>
            <person name="Munidasa M."/>
            <person name="Nazareth L."/>
            <person name="Ngo R."/>
            <person name="Nguyen L."/>
            <person name="Okwuonu G."/>
            <person name="Ongeri F."/>
            <person name="Patil S."/>
            <person name="Petrosino J."/>
            <person name="Pham C."/>
            <person name="Pham P."/>
            <person name="Pu L.-L."/>
            <person name="Puazo M."/>
            <person name="Raj R."/>
            <person name="Reid J."/>
            <person name="Rouhana J."/>
            <person name="Saada N."/>
            <person name="Shang Y."/>
            <person name="Simmons D."/>
            <person name="Thornton R."/>
            <person name="Warren J."/>
            <person name="Weissenberger G."/>
            <person name="Zhang J."/>
            <person name="Zhang L."/>
            <person name="Zhou C."/>
            <person name="Zhu D."/>
            <person name="Muzny D."/>
            <person name="Worley K."/>
            <person name="Gibbs R."/>
        </authorList>
    </citation>
    <scope>NUCLEOTIDE SEQUENCE [LARGE SCALE GENOMIC DNA]</scope>
    <source>
        <strain evidence="3 4">ATCC 49957</strain>
    </source>
</reference>
<feature type="chain" id="PRO_5003075959" evidence="2">
    <location>
        <begin position="28"/>
        <end position="328"/>
    </location>
</feature>
<evidence type="ECO:0000313" key="4">
    <source>
        <dbReference type="Proteomes" id="UP000005324"/>
    </source>
</evidence>
<dbReference type="Gene3D" id="3.40.190.10">
    <property type="entry name" value="Periplasmic binding protein-like II"/>
    <property type="match status" value="1"/>
</dbReference>
<dbReference type="InterPro" id="IPR005064">
    <property type="entry name" value="BUG"/>
</dbReference>
<dbReference type="Pfam" id="PF03401">
    <property type="entry name" value="TctC"/>
    <property type="match status" value="1"/>
</dbReference>
<dbReference type="Gene3D" id="3.40.190.150">
    <property type="entry name" value="Bordetella uptake gene, domain 1"/>
    <property type="match status" value="1"/>
</dbReference>
<dbReference type="EMBL" id="ADVL01000150">
    <property type="protein sequence ID" value="EFH12901.1"/>
    <property type="molecule type" value="Genomic_DNA"/>
</dbReference>
<accession>D5RIH0</accession>
<keyword evidence="2" id="KW-0732">Signal</keyword>
<gene>
    <name evidence="3" type="ORF">HMPREF0731_0880</name>
</gene>
<comment type="similarity">
    <text evidence="1">Belongs to the UPF0065 (bug) family.</text>
</comment>
<dbReference type="PIRSF" id="PIRSF017082">
    <property type="entry name" value="YflP"/>
    <property type="match status" value="1"/>
</dbReference>
<proteinExistence type="inferred from homology"/>
<keyword evidence="4" id="KW-1185">Reference proteome</keyword>
<name>D5RIH0_9PROT</name>
<sequence>MQRRALLRSAALAAALSIPAMPRAAMAAEPAFDHTLRIIVPNAPGGTSDIVARLIAPELTRRIGQPVVVENRAGAAGNIGADAVAKSPPDGHTLLLMDVATLAINPALFPRLPFDLERDLAPVSMLIYAPYLVAVRNTLGVTDADGLAARARAAAGGLNVANAGVGSLTHLTAVELTAKLGGEATHVPYRGGAPALMAVTTGEADLIVNGATATLPFVANGQMRGIAVSGAQRMAALPQVPTFAELGWPLPEAGTWQGVLVQGGTPRPLVARLEAVLRETLAQPAIAARLAELGGEVRTDGPEAMRDWLSQASARYGAIVRAHNIRPE</sequence>
<evidence type="ECO:0000256" key="2">
    <source>
        <dbReference type="SAM" id="SignalP"/>
    </source>
</evidence>
<dbReference type="HOGENOM" id="CLU_045683_0_0_5"/>
<comment type="caution">
    <text evidence="3">The sequence shown here is derived from an EMBL/GenBank/DDBJ whole genome shotgun (WGS) entry which is preliminary data.</text>
</comment>
<dbReference type="RefSeq" id="WP_007003939.1">
    <property type="nucleotide sequence ID" value="NZ_GG770778.1"/>
</dbReference>
<evidence type="ECO:0000313" key="3">
    <source>
        <dbReference type="EMBL" id="EFH12901.1"/>
    </source>
</evidence>
<dbReference type="PANTHER" id="PTHR42928:SF5">
    <property type="entry name" value="BLR1237 PROTEIN"/>
    <property type="match status" value="1"/>
</dbReference>